<feature type="domain" description="CBM1" evidence="14">
    <location>
        <begin position="138"/>
        <end position="174"/>
    </location>
</feature>
<evidence type="ECO:0000256" key="3">
    <source>
        <dbReference type="ARBA" id="ARBA00022729"/>
    </source>
</evidence>
<dbReference type="SUPFAM" id="SSF49899">
    <property type="entry name" value="Concanavalin A-like lectins/glucanases"/>
    <property type="match status" value="1"/>
</dbReference>
<dbReference type="PRINTS" id="PR00734">
    <property type="entry name" value="GLHYDRLASE7"/>
</dbReference>
<dbReference type="PROSITE" id="PS00562">
    <property type="entry name" value="CBM1_1"/>
    <property type="match status" value="1"/>
</dbReference>
<evidence type="ECO:0000256" key="11">
    <source>
        <dbReference type="RuleBase" id="RU361164"/>
    </source>
</evidence>
<evidence type="ECO:0000256" key="9">
    <source>
        <dbReference type="ARBA" id="ARBA00023295"/>
    </source>
</evidence>
<proteinExistence type="inferred from homology"/>
<keyword evidence="5 11" id="KW-0136">Cellulose degradation</keyword>
<keyword evidence="7" id="KW-0325">Glycoprotein</keyword>
<comment type="catalytic activity">
    <reaction evidence="1">
        <text>Hydrolysis of (1-&gt;4)-beta-D-glucosidic linkages in cellulose and cellotetraose, releasing cellobiose from the non-reducing ends of the chains.</text>
        <dbReference type="EC" id="3.2.1.91"/>
    </reaction>
</comment>
<dbReference type="InterPro" id="IPR035971">
    <property type="entry name" value="CBD_sf"/>
</dbReference>
<dbReference type="GO" id="GO:0016162">
    <property type="term" value="F:cellulose 1,4-beta-cellobiosidase activity"/>
    <property type="evidence" value="ECO:0007669"/>
    <property type="project" value="UniProtKB-EC"/>
</dbReference>
<dbReference type="EC" id="3.2.1.-" evidence="11"/>
<protein>
    <recommendedName>
        <fullName evidence="11">Glucanase</fullName>
        <ecNumber evidence="11">3.2.1.-</ecNumber>
    </recommendedName>
</protein>
<feature type="region of interest" description="Disordered" evidence="12">
    <location>
        <begin position="105"/>
        <end position="145"/>
    </location>
</feature>
<dbReference type="InterPro" id="IPR037019">
    <property type="entry name" value="Glyco_hydro_7_sf"/>
</dbReference>
<evidence type="ECO:0000313" key="15">
    <source>
        <dbReference type="EMBL" id="CRK42116.1"/>
    </source>
</evidence>
<dbReference type="GO" id="GO:0030248">
    <property type="term" value="F:cellulose binding"/>
    <property type="evidence" value="ECO:0007669"/>
    <property type="project" value="InterPro"/>
</dbReference>
<dbReference type="Proteomes" id="UP000045706">
    <property type="component" value="Unassembled WGS sequence"/>
</dbReference>
<evidence type="ECO:0000256" key="1">
    <source>
        <dbReference type="ARBA" id="ARBA00001641"/>
    </source>
</evidence>
<gene>
    <name evidence="15" type="ORF">BN1723_005280</name>
</gene>
<dbReference type="InterPro" id="IPR000254">
    <property type="entry name" value="CBD"/>
</dbReference>
<dbReference type="EMBL" id="CVQI01032717">
    <property type="protein sequence ID" value="CRK42116.1"/>
    <property type="molecule type" value="Genomic_DNA"/>
</dbReference>
<evidence type="ECO:0000256" key="6">
    <source>
        <dbReference type="ARBA" id="ARBA00023157"/>
    </source>
</evidence>
<dbReference type="SMART" id="SM00236">
    <property type="entry name" value="fCBD"/>
    <property type="match status" value="1"/>
</dbReference>
<feature type="chain" id="PRO_5002568180" description="Glucanase" evidence="13">
    <location>
        <begin position="20"/>
        <end position="174"/>
    </location>
</feature>
<name>A0A0G4N646_VERLO</name>
<evidence type="ECO:0000256" key="2">
    <source>
        <dbReference type="ARBA" id="ARBA00006044"/>
    </source>
</evidence>
<keyword evidence="4 11" id="KW-0378">Hydrolase</keyword>
<comment type="similarity">
    <text evidence="2 11">Belongs to the glycosyl hydrolase 7 (cellulase C) family.</text>
</comment>
<keyword evidence="9 11" id="KW-0326">Glycosidase</keyword>
<organism evidence="15 16">
    <name type="scientific">Verticillium longisporum</name>
    <name type="common">Verticillium dahliae var. longisporum</name>
    <dbReference type="NCBI Taxonomy" id="100787"/>
    <lineage>
        <taxon>Eukaryota</taxon>
        <taxon>Fungi</taxon>
        <taxon>Dikarya</taxon>
        <taxon>Ascomycota</taxon>
        <taxon>Pezizomycotina</taxon>
        <taxon>Sordariomycetes</taxon>
        <taxon>Hypocreomycetidae</taxon>
        <taxon>Glomerellales</taxon>
        <taxon>Plectosphaerellaceae</taxon>
        <taxon>Verticillium</taxon>
    </lineage>
</organism>
<dbReference type="InterPro" id="IPR001722">
    <property type="entry name" value="Glyco_hydro_7"/>
</dbReference>
<dbReference type="Pfam" id="PF00840">
    <property type="entry name" value="Glyco_hydro_7"/>
    <property type="match status" value="1"/>
</dbReference>
<keyword evidence="8" id="KW-0119">Carbohydrate metabolism</keyword>
<feature type="compositionally biased region" description="Low complexity" evidence="12">
    <location>
        <begin position="120"/>
        <end position="144"/>
    </location>
</feature>
<dbReference type="InterPro" id="IPR013320">
    <property type="entry name" value="ConA-like_dom_sf"/>
</dbReference>
<reference evidence="16" key="1">
    <citation type="submission" date="2015-05" db="EMBL/GenBank/DDBJ databases">
        <authorList>
            <person name="Fogelqvist Johan"/>
        </authorList>
    </citation>
    <scope>NUCLEOTIDE SEQUENCE [LARGE SCALE GENOMIC DNA]</scope>
</reference>
<dbReference type="PANTHER" id="PTHR33753:SF2">
    <property type="entry name" value="GLYCOSIDE HYDROLASE FAMILY 7 PROTEIN"/>
    <property type="match status" value="1"/>
</dbReference>
<evidence type="ECO:0000256" key="12">
    <source>
        <dbReference type="SAM" id="MobiDB-lite"/>
    </source>
</evidence>
<dbReference type="AlphaFoldDB" id="A0A0G4N646"/>
<keyword evidence="6" id="KW-1015">Disulfide bond</keyword>
<dbReference type="SUPFAM" id="SSF57180">
    <property type="entry name" value="Cellulose-binding domain"/>
    <property type="match status" value="1"/>
</dbReference>
<evidence type="ECO:0000256" key="5">
    <source>
        <dbReference type="ARBA" id="ARBA00023001"/>
    </source>
</evidence>
<keyword evidence="10 11" id="KW-0624">Polysaccharide degradation</keyword>
<accession>A0A0G4N646</accession>
<evidence type="ECO:0000256" key="7">
    <source>
        <dbReference type="ARBA" id="ARBA00023180"/>
    </source>
</evidence>
<dbReference type="PANTHER" id="PTHR33753">
    <property type="entry name" value="1,4-BETA-D-GLUCAN CELLOBIOHYDROLASE B"/>
    <property type="match status" value="1"/>
</dbReference>
<feature type="signal peptide" evidence="13">
    <location>
        <begin position="1"/>
        <end position="19"/>
    </location>
</feature>
<dbReference type="GO" id="GO:0030245">
    <property type="term" value="P:cellulose catabolic process"/>
    <property type="evidence" value="ECO:0007669"/>
    <property type="project" value="UniProtKB-KW"/>
</dbReference>
<evidence type="ECO:0000256" key="13">
    <source>
        <dbReference type="SAM" id="SignalP"/>
    </source>
</evidence>
<dbReference type="GO" id="GO:0005576">
    <property type="term" value="C:extracellular region"/>
    <property type="evidence" value="ECO:0007669"/>
    <property type="project" value="InterPro"/>
</dbReference>
<evidence type="ECO:0000256" key="8">
    <source>
        <dbReference type="ARBA" id="ARBA00023277"/>
    </source>
</evidence>
<dbReference type="PROSITE" id="PS51164">
    <property type="entry name" value="CBM1_2"/>
    <property type="match status" value="1"/>
</dbReference>
<evidence type="ECO:0000256" key="10">
    <source>
        <dbReference type="ARBA" id="ARBA00023326"/>
    </source>
</evidence>
<evidence type="ECO:0000259" key="14">
    <source>
        <dbReference type="PROSITE" id="PS51164"/>
    </source>
</evidence>
<keyword evidence="3 13" id="KW-0732">Signal</keyword>
<evidence type="ECO:0000313" key="16">
    <source>
        <dbReference type="Proteomes" id="UP000045706"/>
    </source>
</evidence>
<evidence type="ECO:0000256" key="4">
    <source>
        <dbReference type="ARBA" id="ARBA00022801"/>
    </source>
</evidence>
<dbReference type="Gene3D" id="2.70.100.10">
    <property type="entry name" value="Glycoside hydrolase, family 7, domain"/>
    <property type="match status" value="1"/>
</dbReference>
<sequence length="174" mass="17989">MKTNFSALLALLAANRALAQQACSVTEEVAPSLTWSKCSAGGSCAAQTGSLVIDANWRWTHTVEGYDNCYEGNSWDSTLCPDGDTCAQNCCSTFSNIKFGPIGSTFTKGEVTPPGPGNPPVATTTPSTPAPTQAPGGPTAPQWGQCGGQGWSGATTCVSGTTCTVVNDWYHQCL</sequence>
<dbReference type="Pfam" id="PF00734">
    <property type="entry name" value="CBM_1"/>
    <property type="match status" value="1"/>
</dbReference>